<comment type="caution">
    <text evidence="1">The sequence shown here is derived from an EMBL/GenBank/DDBJ whole genome shotgun (WGS) entry which is preliminary data.</text>
</comment>
<dbReference type="Proteomes" id="UP001527882">
    <property type="component" value="Unassembled WGS sequence"/>
</dbReference>
<protein>
    <submittedName>
        <fullName evidence="1">Uncharacterized protein</fullName>
    </submittedName>
</protein>
<organism evidence="1 2">
    <name type="scientific">Paenibacillus gyeongsangnamensis</name>
    <dbReference type="NCBI Taxonomy" id="3388067"/>
    <lineage>
        <taxon>Bacteria</taxon>
        <taxon>Bacillati</taxon>
        <taxon>Bacillota</taxon>
        <taxon>Bacilli</taxon>
        <taxon>Bacillales</taxon>
        <taxon>Paenibacillaceae</taxon>
        <taxon>Paenibacillus</taxon>
    </lineage>
</organism>
<keyword evidence="2" id="KW-1185">Reference proteome</keyword>
<reference evidence="1 2" key="1">
    <citation type="submission" date="2022-12" db="EMBL/GenBank/DDBJ databases">
        <title>Draft genome sequence of Paenibacillus sp. dW9.</title>
        <authorList>
            <person name="Choi E.-W."/>
            <person name="Kim D.-U."/>
        </authorList>
    </citation>
    <scope>NUCLEOTIDE SEQUENCE [LARGE SCALE GENOMIC DNA]</scope>
    <source>
        <strain evidence="2">dW9</strain>
    </source>
</reference>
<evidence type="ECO:0000313" key="2">
    <source>
        <dbReference type="Proteomes" id="UP001527882"/>
    </source>
</evidence>
<proteinExistence type="predicted"/>
<dbReference type="EMBL" id="JAQAGZ010000001">
    <property type="protein sequence ID" value="MCZ8511024.1"/>
    <property type="molecule type" value="Genomic_DNA"/>
</dbReference>
<gene>
    <name evidence="1" type="ORF">O9H85_00950</name>
</gene>
<dbReference type="RefSeq" id="WP_269879396.1">
    <property type="nucleotide sequence ID" value="NZ_JAQAGZ010000001.1"/>
</dbReference>
<evidence type="ECO:0000313" key="1">
    <source>
        <dbReference type="EMBL" id="MCZ8511024.1"/>
    </source>
</evidence>
<name>A0ABT4Q2B5_9BACL</name>
<accession>A0ABT4Q2B5</accession>
<sequence>MLNLNELERIHADVEAVHEIVRILRARIDGKDVHIHILQNASGHYFFELSHAYRDADQAEPIVMAENRYDSIEEAARGALQSAALYYRSTDEGGAWHRNASFIQ</sequence>